<dbReference type="HOGENOM" id="CLU_153782_0_0_6"/>
<dbReference type="Proteomes" id="UP000007257">
    <property type="component" value="Chromosome"/>
</dbReference>
<proteinExistence type="predicted"/>
<sequence>MGVEFHITRAEFWADNEDSQIASEEWLDVVNNDPDLSIYKPYGEFFTLWSGESAYPESWVEWRDGNISTKWPDTALYLKMLQIAKVLNAKVMDDNGTEYSSPGEWEFTPKS</sequence>
<dbReference type="eggNOG" id="ENOG5033AYF">
    <property type="taxonomic scope" value="Bacteria"/>
</dbReference>
<dbReference type="EMBL" id="CP002505">
    <property type="protein sequence ID" value="ADW72232.1"/>
    <property type="molecule type" value="Genomic_DNA"/>
</dbReference>
<dbReference type="RefSeq" id="WP_013573938.1">
    <property type="nucleotide sequence ID" value="NC_015061.1"/>
</dbReference>
<evidence type="ECO:0000313" key="2">
    <source>
        <dbReference type="Proteomes" id="UP000007257"/>
    </source>
</evidence>
<organism evidence="1 2">
    <name type="scientific">Rahnella sp. (strain Y9602)</name>
    <dbReference type="NCBI Taxonomy" id="2703885"/>
    <lineage>
        <taxon>Bacteria</taxon>
        <taxon>Pseudomonadati</taxon>
        <taxon>Pseudomonadota</taxon>
        <taxon>Gammaproteobacteria</taxon>
        <taxon>Enterobacterales</taxon>
        <taxon>Yersiniaceae</taxon>
        <taxon>Rahnella</taxon>
    </lineage>
</organism>
<evidence type="ECO:0000313" key="1">
    <source>
        <dbReference type="EMBL" id="ADW72232.1"/>
    </source>
</evidence>
<dbReference type="OrthoDB" id="981250at2"/>
<gene>
    <name evidence="1" type="ordered locus">Rahaq_0605</name>
</gene>
<accession>A0A0H3F5Y9</accession>
<name>A0A0H3F5Y9_RAHSY</name>
<protein>
    <submittedName>
        <fullName evidence="1">Uncharacterized protein</fullName>
    </submittedName>
</protein>
<dbReference type="KEGG" id="rah:Rahaq_0605"/>
<reference evidence="2" key="1">
    <citation type="submission" date="2011-01" db="EMBL/GenBank/DDBJ databases">
        <title>Complete sequence of chromosome of Rahnella sp. Y9602.</title>
        <authorList>
            <consortium name="US DOE Joint Genome Institute"/>
            <person name="Lucas S."/>
            <person name="Copeland A."/>
            <person name="Lapidus A."/>
            <person name="Cheng J.-F."/>
            <person name="Goodwin L."/>
            <person name="Pitluck S."/>
            <person name="Lu M."/>
            <person name="Detter J.C."/>
            <person name="Han C."/>
            <person name="Tapia R."/>
            <person name="Land M."/>
            <person name="Hauser L."/>
            <person name="Kyrpides N."/>
            <person name="Ivanova N."/>
            <person name="Ovchinnikova G."/>
            <person name="Pagani I."/>
            <person name="Sobecky P.A."/>
            <person name="Martinez R.J."/>
            <person name="Woyke T."/>
        </authorList>
    </citation>
    <scope>NUCLEOTIDE SEQUENCE [LARGE SCALE GENOMIC DNA]</scope>
    <source>
        <strain evidence="2">Y9602</strain>
    </source>
</reference>
<dbReference type="AlphaFoldDB" id="A0A0H3F5Y9"/>
<reference evidence="1 2" key="2">
    <citation type="journal article" date="2012" name="J. Bacteriol.">
        <title>Complete Genome Sequence of Rahnella sp. Strain Y9602, a Gammaproteobacterium Isolate from Metal- and Radionuclide-Contaminated Soil.</title>
        <authorList>
            <person name="Martinez R.J."/>
            <person name="Bruce D."/>
            <person name="Detter C."/>
            <person name="Goodwin L.A."/>
            <person name="Han J."/>
            <person name="Han C.S."/>
            <person name="Held B."/>
            <person name="Land M.L."/>
            <person name="Mikhailova N."/>
            <person name="Nolan M."/>
            <person name="Pennacchio L."/>
            <person name="Pitluck S."/>
            <person name="Tapia R."/>
            <person name="Woyke T."/>
            <person name="Sobecky P.A."/>
        </authorList>
    </citation>
    <scope>NUCLEOTIDE SEQUENCE [LARGE SCALE GENOMIC DNA]</scope>
    <source>
        <strain evidence="1 2">Y9602</strain>
    </source>
</reference>